<accession>A0A9P4K8Y1</accession>
<evidence type="ECO:0000313" key="2">
    <source>
        <dbReference type="Proteomes" id="UP000800093"/>
    </source>
</evidence>
<dbReference type="OrthoDB" id="3791777at2759"/>
<keyword evidence="2" id="KW-1185">Reference proteome</keyword>
<comment type="caution">
    <text evidence="1">The sequence shown here is derived from an EMBL/GenBank/DDBJ whole genome shotgun (WGS) entry which is preliminary data.</text>
</comment>
<proteinExistence type="predicted"/>
<sequence length="217" mass="25482">MPAVAHKFISLYEVIRLLQRSDTSDFSLTQFRGADTKEVTFEDLINSTTDKAKFFYAIQSIFHWYRNVFTRGWTLQELLAPRIVEFFSRKLRKLGNKISLKLQIYKIISILYAALKGAPLSQFSINERLRWKEHRETKRDEDGAYLLLEIFGVDLAPIYSKGAAGAFRRLIDEIYKLERCIQDIYSTDLRDNKKRIKDTKGGLLKDSYYWVLNNISF</sequence>
<dbReference type="EMBL" id="ML986628">
    <property type="protein sequence ID" value="KAF2263253.1"/>
    <property type="molecule type" value="Genomic_DNA"/>
</dbReference>
<dbReference type="PANTHER" id="PTHR10622:SF13">
    <property type="entry name" value="NACHT DOMAIN-CONTAINING PROTEIN"/>
    <property type="match status" value="1"/>
</dbReference>
<reference evidence="2" key="1">
    <citation type="journal article" date="2020" name="Stud. Mycol.">
        <title>101 Dothideomycetes genomes: A test case for predicting lifestyles and emergence of pathogens.</title>
        <authorList>
            <person name="Haridas S."/>
            <person name="Albert R."/>
            <person name="Binder M."/>
            <person name="Bloem J."/>
            <person name="LaButti K."/>
            <person name="Salamov A."/>
            <person name="Andreopoulos B."/>
            <person name="Baker S."/>
            <person name="Barry K."/>
            <person name="Bills G."/>
            <person name="Bluhm B."/>
            <person name="Cannon C."/>
            <person name="Castanera R."/>
            <person name="Culley D."/>
            <person name="Daum C."/>
            <person name="Ezra D."/>
            <person name="Gonzalez J."/>
            <person name="Henrissat B."/>
            <person name="Kuo A."/>
            <person name="Liang C."/>
            <person name="Lipzen A."/>
            <person name="Lutzoni F."/>
            <person name="Magnuson J."/>
            <person name="Mondo S."/>
            <person name="Nolan M."/>
            <person name="Ohm R."/>
            <person name="Pangilinan J."/>
            <person name="Park H.-J."/>
            <person name="Ramirez L."/>
            <person name="Alfaro M."/>
            <person name="Sun H."/>
            <person name="Tritt A."/>
            <person name="Yoshinaga Y."/>
            <person name="Zwiers L.-H."/>
            <person name="Turgeon B."/>
            <person name="Goodwin S."/>
            <person name="Spatafora J."/>
            <person name="Crous P."/>
            <person name="Grigoriev I."/>
        </authorList>
    </citation>
    <scope>NUCLEOTIDE SEQUENCE [LARGE SCALE GENOMIC DNA]</scope>
    <source>
        <strain evidence="2">CBS 304.66</strain>
    </source>
</reference>
<gene>
    <name evidence="1" type="ORF">CC78DRAFT_604493</name>
</gene>
<dbReference type="PANTHER" id="PTHR10622">
    <property type="entry name" value="HET DOMAIN-CONTAINING PROTEIN"/>
    <property type="match status" value="1"/>
</dbReference>
<name>A0A9P4K8Y1_9PLEO</name>
<protein>
    <submittedName>
        <fullName evidence="1">Uncharacterized protein</fullName>
    </submittedName>
</protein>
<dbReference type="AlphaFoldDB" id="A0A9P4K8Y1"/>
<evidence type="ECO:0000313" key="1">
    <source>
        <dbReference type="EMBL" id="KAF2263253.1"/>
    </source>
</evidence>
<dbReference type="Proteomes" id="UP000800093">
    <property type="component" value="Unassembled WGS sequence"/>
</dbReference>
<organism evidence="1 2">
    <name type="scientific">Lojkania enalia</name>
    <dbReference type="NCBI Taxonomy" id="147567"/>
    <lineage>
        <taxon>Eukaryota</taxon>
        <taxon>Fungi</taxon>
        <taxon>Dikarya</taxon>
        <taxon>Ascomycota</taxon>
        <taxon>Pezizomycotina</taxon>
        <taxon>Dothideomycetes</taxon>
        <taxon>Pleosporomycetidae</taxon>
        <taxon>Pleosporales</taxon>
        <taxon>Pleosporales incertae sedis</taxon>
        <taxon>Lojkania</taxon>
    </lineage>
</organism>